<reference evidence="11" key="1">
    <citation type="submission" date="2025-08" db="UniProtKB">
        <authorList>
            <consortium name="RefSeq"/>
        </authorList>
    </citation>
    <scope>IDENTIFICATION</scope>
    <source>
        <tissue evidence="11">Tentacle</tissue>
    </source>
</reference>
<keyword evidence="4" id="KW-0677">Repeat</keyword>
<organism evidence="10 11">
    <name type="scientific">Actinia tenebrosa</name>
    <name type="common">Australian red waratah sea anemone</name>
    <dbReference type="NCBI Taxonomy" id="6105"/>
    <lineage>
        <taxon>Eukaryota</taxon>
        <taxon>Metazoa</taxon>
        <taxon>Cnidaria</taxon>
        <taxon>Anthozoa</taxon>
        <taxon>Hexacorallia</taxon>
        <taxon>Actiniaria</taxon>
        <taxon>Actiniidae</taxon>
        <taxon>Actinia</taxon>
    </lineage>
</organism>
<feature type="region of interest" description="Disordered" evidence="7">
    <location>
        <begin position="483"/>
        <end position="516"/>
    </location>
</feature>
<comment type="caution">
    <text evidence="6">Lacks conserved residue(s) required for the propagation of feature annotation.</text>
</comment>
<evidence type="ECO:0000256" key="8">
    <source>
        <dbReference type="SAM" id="Phobius"/>
    </source>
</evidence>
<evidence type="ECO:0000256" key="2">
    <source>
        <dbReference type="ARBA" id="ARBA00022536"/>
    </source>
</evidence>
<feature type="domain" description="EGF-like" evidence="9">
    <location>
        <begin position="7"/>
        <end position="37"/>
    </location>
</feature>
<keyword evidence="8" id="KW-0472">Membrane</keyword>
<dbReference type="FunFam" id="2.170.300.10:FF:000002">
    <property type="entry name" value="Multiple epidermal growth factor-like domains 10"/>
    <property type="match status" value="1"/>
</dbReference>
<evidence type="ECO:0000256" key="3">
    <source>
        <dbReference type="ARBA" id="ARBA00022729"/>
    </source>
</evidence>
<evidence type="ECO:0000313" key="11">
    <source>
        <dbReference type="RefSeq" id="XP_031561814.1"/>
    </source>
</evidence>
<dbReference type="Proteomes" id="UP000515163">
    <property type="component" value="Unplaced"/>
</dbReference>
<dbReference type="PANTHER" id="PTHR24043:SF8">
    <property type="entry name" value="EGF-LIKE DOMAIN-CONTAINING PROTEIN"/>
    <property type="match status" value="1"/>
</dbReference>
<keyword evidence="2 6" id="KW-0245">EGF-like domain</keyword>
<dbReference type="InterPro" id="IPR002049">
    <property type="entry name" value="LE_dom"/>
</dbReference>
<dbReference type="Gene3D" id="2.170.300.10">
    <property type="entry name" value="Tie2 ligand-binding domain superfamily"/>
    <property type="match status" value="2"/>
</dbReference>
<dbReference type="SMART" id="SM00181">
    <property type="entry name" value="EGF"/>
    <property type="match status" value="5"/>
</dbReference>
<dbReference type="OrthoDB" id="5985265at2759"/>
<dbReference type="PRINTS" id="PR00011">
    <property type="entry name" value="EGFLAMININ"/>
</dbReference>
<accession>A0A6P8HZK9</accession>
<dbReference type="GO" id="GO:0005044">
    <property type="term" value="F:scavenger receptor activity"/>
    <property type="evidence" value="ECO:0007669"/>
    <property type="project" value="InterPro"/>
</dbReference>
<proteinExistence type="inferred from homology"/>
<evidence type="ECO:0000256" key="1">
    <source>
        <dbReference type="ARBA" id="ARBA00006373"/>
    </source>
</evidence>
<dbReference type="GeneID" id="116297679"/>
<feature type="transmembrane region" description="Helical" evidence="8">
    <location>
        <begin position="268"/>
        <end position="294"/>
    </location>
</feature>
<dbReference type="InterPro" id="IPR000742">
    <property type="entry name" value="EGF"/>
</dbReference>
<dbReference type="InterPro" id="IPR042635">
    <property type="entry name" value="MEGF10/SREC1/2-like"/>
</dbReference>
<evidence type="ECO:0000313" key="10">
    <source>
        <dbReference type="Proteomes" id="UP000515163"/>
    </source>
</evidence>
<dbReference type="SMART" id="SM00180">
    <property type="entry name" value="EGF_Lam"/>
    <property type="match status" value="5"/>
</dbReference>
<feature type="domain" description="EGF-like" evidence="9">
    <location>
        <begin position="131"/>
        <end position="165"/>
    </location>
</feature>
<gene>
    <name evidence="11" type="primary">LOC116297679</name>
</gene>
<comment type="similarity">
    <text evidence="1">Belongs to the EGF domain peptide family.</text>
</comment>
<dbReference type="PROSITE" id="PS50026">
    <property type="entry name" value="EGF_3"/>
    <property type="match status" value="2"/>
</dbReference>
<evidence type="ECO:0000256" key="7">
    <source>
        <dbReference type="SAM" id="MobiDB-lite"/>
    </source>
</evidence>
<evidence type="ECO:0000256" key="6">
    <source>
        <dbReference type="PROSITE-ProRule" id="PRU00076"/>
    </source>
</evidence>
<evidence type="ECO:0000259" key="9">
    <source>
        <dbReference type="PROSITE" id="PS50026"/>
    </source>
</evidence>
<feature type="disulfide bond" evidence="6">
    <location>
        <begin position="155"/>
        <end position="164"/>
    </location>
</feature>
<dbReference type="PANTHER" id="PTHR24043">
    <property type="entry name" value="SCAVENGER RECEPTOR CLASS F"/>
    <property type="match status" value="1"/>
</dbReference>
<keyword evidence="8" id="KW-0812">Transmembrane</keyword>
<dbReference type="Pfam" id="PF00053">
    <property type="entry name" value="EGF_laminin"/>
    <property type="match status" value="3"/>
</dbReference>
<keyword evidence="3" id="KW-0732">Signal</keyword>
<sequence>MWGPGCKNTCQCRNNATCDMRNGSCFCLPGWQGKICDRPCQQGYYGKKCALACTCLNGADCDHVTGDCSCPPGCQGQQCNVSCNMGHYGSNCQGICKCQNNAKCDKVTGACSCAHGYQGTFCEKPCNSGFYGNRCQEKCQCEHGSCDHVVGTCSCKAGYSGSRCTETCATNTYGINCSLPCSCPSNAICDPKHGGCTCEKGFIGESCDHKCQSGHYGNQCQEKCSCYSDEYCDPLNGNCTCKHEKCNERLKATKGKSSGASGESIPPYLIPTVTSVIVIILVVICIAIACFVYLKRRNQRMRNKPNNESQLSEYSDASAIHTAKKEKKEIKTKESKPMYMELKGTTERPSQDDVNQEGIYTTYQKLLKKSRESRLSDVGSISMETQYENLGSARKAESVYQPLQEGYVMEKRGEEGDKDSKSAYHSLNRINSDNSHVKYNPGYELESPTLYENSTSVLDNTLKKNYSNGDNDNANLYLELISDAYQQPGNSEESDDQPYEILPPTARHNRPVYDNL</sequence>
<name>A0A6P8HZK9_ACTTE</name>
<dbReference type="CDD" id="cd00055">
    <property type="entry name" value="EGF_Lam"/>
    <property type="match status" value="1"/>
</dbReference>
<dbReference type="AlphaFoldDB" id="A0A6P8HZK9"/>
<keyword evidence="8" id="KW-1133">Transmembrane helix</keyword>
<dbReference type="RefSeq" id="XP_031561814.1">
    <property type="nucleotide sequence ID" value="XM_031705954.1"/>
</dbReference>
<keyword evidence="5 6" id="KW-1015">Disulfide bond</keyword>
<dbReference type="FunFam" id="2.170.300.10:FF:000041">
    <property type="entry name" value="Tyrosine protein kinase receptor tie-1, putative"/>
    <property type="match status" value="1"/>
</dbReference>
<evidence type="ECO:0000256" key="4">
    <source>
        <dbReference type="ARBA" id="ARBA00022737"/>
    </source>
</evidence>
<keyword evidence="10" id="KW-1185">Reference proteome</keyword>
<evidence type="ECO:0000256" key="5">
    <source>
        <dbReference type="ARBA" id="ARBA00023157"/>
    </source>
</evidence>
<dbReference type="PROSITE" id="PS00022">
    <property type="entry name" value="EGF_1"/>
    <property type="match status" value="3"/>
</dbReference>
<feature type="disulfide bond" evidence="6">
    <location>
        <begin position="27"/>
        <end position="36"/>
    </location>
</feature>
<protein>
    <submittedName>
        <fullName evidence="11">Protein draper-like isoform X2</fullName>
    </submittedName>
</protein>